<evidence type="ECO:0000256" key="3">
    <source>
        <dbReference type="ARBA" id="ARBA00022544"/>
    </source>
</evidence>
<keyword evidence="4" id="KW-0732">Signal</keyword>
<dbReference type="Pfam" id="PF05504">
    <property type="entry name" value="Spore_GerAC"/>
    <property type="match status" value="1"/>
</dbReference>
<accession>A0A1C0AB57</accession>
<dbReference type="Gene3D" id="6.20.190.10">
    <property type="entry name" value="Nutrient germinant receptor protein C, domain 1"/>
    <property type="match status" value="1"/>
</dbReference>
<keyword evidence="11" id="KW-1185">Reference proteome</keyword>
<evidence type="ECO:0000256" key="4">
    <source>
        <dbReference type="ARBA" id="ARBA00022729"/>
    </source>
</evidence>
<keyword evidence="7" id="KW-0449">Lipoprotein</keyword>
<dbReference type="InterPro" id="IPR057336">
    <property type="entry name" value="GerAC_N"/>
</dbReference>
<dbReference type="PANTHER" id="PTHR35789">
    <property type="entry name" value="SPORE GERMINATION PROTEIN B3"/>
    <property type="match status" value="1"/>
</dbReference>
<evidence type="ECO:0000259" key="9">
    <source>
        <dbReference type="Pfam" id="PF25198"/>
    </source>
</evidence>
<proteinExistence type="inferred from homology"/>
<dbReference type="InterPro" id="IPR046953">
    <property type="entry name" value="Spore_GerAC-like_C"/>
</dbReference>
<evidence type="ECO:0000256" key="7">
    <source>
        <dbReference type="ARBA" id="ARBA00023288"/>
    </source>
</evidence>
<evidence type="ECO:0000256" key="2">
    <source>
        <dbReference type="ARBA" id="ARBA00007886"/>
    </source>
</evidence>
<comment type="caution">
    <text evidence="10">The sequence shown here is derived from an EMBL/GenBank/DDBJ whole genome shotgun (WGS) entry which is preliminary data.</text>
</comment>
<dbReference type="PANTHER" id="PTHR35789:SF1">
    <property type="entry name" value="SPORE GERMINATION PROTEIN B3"/>
    <property type="match status" value="1"/>
</dbReference>
<evidence type="ECO:0000259" key="8">
    <source>
        <dbReference type="Pfam" id="PF05504"/>
    </source>
</evidence>
<gene>
    <name evidence="10" type="ORF">U472_03195</name>
</gene>
<dbReference type="AlphaFoldDB" id="A0A1C0AB57"/>
<name>A0A1C0AB57_9FIRM</name>
<comment type="similarity">
    <text evidence="2">Belongs to the GerABKC lipoprotein family.</text>
</comment>
<dbReference type="Gene3D" id="3.30.300.210">
    <property type="entry name" value="Nutrient germinant receptor protein C, domain 3"/>
    <property type="match status" value="1"/>
</dbReference>
<evidence type="ECO:0000313" key="11">
    <source>
        <dbReference type="Proteomes" id="UP000093514"/>
    </source>
</evidence>
<feature type="domain" description="Spore germination GerAC-like C-terminal" evidence="8">
    <location>
        <begin position="208"/>
        <end position="370"/>
    </location>
</feature>
<keyword evidence="5" id="KW-0472">Membrane</keyword>
<keyword evidence="3" id="KW-0309">Germination</keyword>
<evidence type="ECO:0000256" key="6">
    <source>
        <dbReference type="ARBA" id="ARBA00023139"/>
    </source>
</evidence>
<dbReference type="Proteomes" id="UP000093514">
    <property type="component" value="Unassembled WGS sequence"/>
</dbReference>
<dbReference type="InterPro" id="IPR008844">
    <property type="entry name" value="Spore_GerAC-like"/>
</dbReference>
<evidence type="ECO:0000256" key="1">
    <source>
        <dbReference type="ARBA" id="ARBA00004635"/>
    </source>
</evidence>
<evidence type="ECO:0000256" key="5">
    <source>
        <dbReference type="ARBA" id="ARBA00023136"/>
    </source>
</evidence>
<evidence type="ECO:0008006" key="12">
    <source>
        <dbReference type="Google" id="ProtNLM"/>
    </source>
</evidence>
<dbReference type="Pfam" id="PF25198">
    <property type="entry name" value="Spore_GerAC_N"/>
    <property type="match status" value="1"/>
</dbReference>
<keyword evidence="6" id="KW-0564">Palmitate</keyword>
<reference evidence="11" key="1">
    <citation type="submission" date="2016-07" db="EMBL/GenBank/DDBJ databases">
        <authorList>
            <person name="Florea S."/>
            <person name="Webb J.S."/>
            <person name="Jaromczyk J."/>
            <person name="Schardl C.L."/>
        </authorList>
    </citation>
    <scope>NUCLEOTIDE SEQUENCE [LARGE SCALE GENOMIC DNA]</scope>
    <source>
        <strain evidence="11">Z6</strain>
    </source>
</reference>
<dbReference type="GO" id="GO:0016020">
    <property type="term" value="C:membrane"/>
    <property type="evidence" value="ECO:0007669"/>
    <property type="project" value="UniProtKB-SubCell"/>
</dbReference>
<reference evidence="10 11" key="2">
    <citation type="submission" date="2016-08" db="EMBL/GenBank/DDBJ databases">
        <title>Orenia metallireducens sp. nov. strain Z6, a Novel Metal-reducing Firmicute from the Deep Subsurface.</title>
        <authorList>
            <person name="Maxim B.I."/>
            <person name="Kenneth K."/>
            <person name="Flynn T.M."/>
            <person name="Oloughlin E.J."/>
            <person name="Locke R.A."/>
            <person name="Weber J.R."/>
            <person name="Egan S.M."/>
            <person name="Mackie R.I."/>
            <person name="Cann I.K."/>
        </authorList>
    </citation>
    <scope>NUCLEOTIDE SEQUENCE [LARGE SCALE GENOMIC DNA]</scope>
    <source>
        <strain evidence="10 11">Z6</strain>
    </source>
</reference>
<dbReference type="NCBIfam" id="TIGR02887">
    <property type="entry name" value="spore_ger_x_C"/>
    <property type="match status" value="1"/>
</dbReference>
<evidence type="ECO:0000313" key="10">
    <source>
        <dbReference type="EMBL" id="OCL27574.1"/>
    </source>
</evidence>
<dbReference type="RefSeq" id="WP_068715452.1">
    <property type="nucleotide sequence ID" value="NZ_LWDV01000007.1"/>
</dbReference>
<dbReference type="PROSITE" id="PS51257">
    <property type="entry name" value="PROKAR_LIPOPROTEIN"/>
    <property type="match status" value="1"/>
</dbReference>
<sequence length="378" mass="42523">MIEKNKFLLVINIIILLVFSGCTGAREIQDLAMVSALGIDKGEEDELKITSQIINLSKSGNTQEGGSGISFENITKTSTNIFDAIRNTTLNINQKLYYPHMKVIVLGEEAVKNNFTQNIDFFIRDPEIRSTTGILISRDKASEILKVIPPSSQTINGFYIDDLIKVAYANSMVTEVTLQDITEILANKTTSLTVPYIVINEHDKLELKGMAIIKRERLVGKLNYKESRGLLWVLGKAKSGIIKIKDEKGQRISLEMIRSKSKVTSQIKGNQITMTIKVTEVGNVGEYMGSQQCTPEVIKKCIARKEKVITEEIKTTIEKAQNLNADIFGFGQIIHQEHPQRWKEIKDDWDQIFPRINTKIIVKSAIERVGIINKTIGR</sequence>
<dbReference type="GO" id="GO:0009847">
    <property type="term" value="P:spore germination"/>
    <property type="evidence" value="ECO:0007669"/>
    <property type="project" value="InterPro"/>
</dbReference>
<feature type="domain" description="Spore germination protein N-terminal" evidence="9">
    <location>
        <begin position="25"/>
        <end position="198"/>
    </location>
</feature>
<dbReference type="OrthoDB" id="9816067at2"/>
<protein>
    <recommendedName>
        <fullName evidence="12">Spore germination protein KC</fullName>
    </recommendedName>
</protein>
<organism evidence="10 11">
    <name type="scientific">Orenia metallireducens</name>
    <dbReference type="NCBI Taxonomy" id="1413210"/>
    <lineage>
        <taxon>Bacteria</taxon>
        <taxon>Bacillati</taxon>
        <taxon>Bacillota</taxon>
        <taxon>Clostridia</taxon>
        <taxon>Halanaerobiales</taxon>
        <taxon>Halobacteroidaceae</taxon>
        <taxon>Orenia</taxon>
    </lineage>
</organism>
<dbReference type="EMBL" id="LWDV01000007">
    <property type="protein sequence ID" value="OCL27574.1"/>
    <property type="molecule type" value="Genomic_DNA"/>
</dbReference>
<dbReference type="InterPro" id="IPR038501">
    <property type="entry name" value="Spore_GerAC_C_sf"/>
</dbReference>
<comment type="subcellular location">
    <subcellularLocation>
        <location evidence="1">Membrane</location>
        <topology evidence="1">Lipid-anchor</topology>
    </subcellularLocation>
</comment>